<dbReference type="HOGENOM" id="CLU_061858_0_0_1"/>
<dbReference type="KEGG" id="lbc:LACBIDRAFT_292766"/>
<dbReference type="EMBL" id="DS547094">
    <property type="protein sequence ID" value="EDR12286.1"/>
    <property type="molecule type" value="Genomic_DNA"/>
</dbReference>
<feature type="chain" id="PRO_5002748347" evidence="2">
    <location>
        <begin position="18"/>
        <end position="346"/>
    </location>
</feature>
<feature type="region of interest" description="Disordered" evidence="1">
    <location>
        <begin position="293"/>
        <end position="346"/>
    </location>
</feature>
<reference evidence="3 4" key="1">
    <citation type="journal article" date="2008" name="Nature">
        <title>The genome of Laccaria bicolor provides insights into mycorrhizal symbiosis.</title>
        <authorList>
            <person name="Martin F."/>
            <person name="Aerts A."/>
            <person name="Ahren D."/>
            <person name="Brun A."/>
            <person name="Danchin E.G.J."/>
            <person name="Duchaussoy F."/>
            <person name="Gibon J."/>
            <person name="Kohler A."/>
            <person name="Lindquist E."/>
            <person name="Pereda V."/>
            <person name="Salamov A."/>
            <person name="Shapiro H.J."/>
            <person name="Wuyts J."/>
            <person name="Blaudez D."/>
            <person name="Buee M."/>
            <person name="Brokstein P."/>
            <person name="Canbaeck B."/>
            <person name="Cohen D."/>
            <person name="Courty P.E."/>
            <person name="Coutinho P.M."/>
            <person name="Delaruelle C."/>
            <person name="Detter J.C."/>
            <person name="Deveau A."/>
            <person name="DiFazio S."/>
            <person name="Duplessis S."/>
            <person name="Fraissinet-Tachet L."/>
            <person name="Lucic E."/>
            <person name="Frey-Klett P."/>
            <person name="Fourrey C."/>
            <person name="Feussner I."/>
            <person name="Gay G."/>
            <person name="Grimwood J."/>
            <person name="Hoegger P.J."/>
            <person name="Jain P."/>
            <person name="Kilaru S."/>
            <person name="Labbe J."/>
            <person name="Lin Y.C."/>
            <person name="Legue V."/>
            <person name="Le Tacon F."/>
            <person name="Marmeisse R."/>
            <person name="Melayah D."/>
            <person name="Montanini B."/>
            <person name="Muratet M."/>
            <person name="Nehls U."/>
            <person name="Niculita-Hirzel H."/>
            <person name="Oudot-Le Secq M.P."/>
            <person name="Peter M."/>
            <person name="Quesneville H."/>
            <person name="Rajashekar B."/>
            <person name="Reich M."/>
            <person name="Rouhier N."/>
            <person name="Schmutz J."/>
            <person name="Yin T."/>
            <person name="Chalot M."/>
            <person name="Henrissat B."/>
            <person name="Kuees U."/>
            <person name="Lucas S."/>
            <person name="Van de Peer Y."/>
            <person name="Podila G.K."/>
            <person name="Polle A."/>
            <person name="Pukkila P.J."/>
            <person name="Richardson P.M."/>
            <person name="Rouze P."/>
            <person name="Sanders I.R."/>
            <person name="Stajich J.E."/>
            <person name="Tunlid A."/>
            <person name="Tuskan G."/>
            <person name="Grigoriev I.V."/>
        </authorList>
    </citation>
    <scope>NUCLEOTIDE SEQUENCE [LARGE SCALE GENOMIC DNA]</scope>
    <source>
        <strain evidence="4">S238N-H82 / ATCC MYA-4686</strain>
    </source>
</reference>
<protein>
    <submittedName>
        <fullName evidence="3">Predicted protein</fullName>
    </submittedName>
</protein>
<feature type="compositionally biased region" description="Basic and acidic residues" evidence="1">
    <location>
        <begin position="298"/>
        <end position="314"/>
    </location>
</feature>
<dbReference type="OrthoDB" id="2502001at2759"/>
<keyword evidence="2" id="KW-0732">Signal</keyword>
<proteinExistence type="predicted"/>
<keyword evidence="4" id="KW-1185">Reference proteome</keyword>
<feature type="signal peptide" evidence="2">
    <location>
        <begin position="1"/>
        <end position="17"/>
    </location>
</feature>
<evidence type="ECO:0000256" key="2">
    <source>
        <dbReference type="SAM" id="SignalP"/>
    </source>
</evidence>
<dbReference type="AlphaFoldDB" id="B0CXL9"/>
<name>B0CXL9_LACBS</name>
<evidence type="ECO:0000313" key="4">
    <source>
        <dbReference type="Proteomes" id="UP000001194"/>
    </source>
</evidence>
<accession>B0CXL9</accession>
<feature type="compositionally biased region" description="Basic residues" evidence="1">
    <location>
        <begin position="332"/>
        <end position="346"/>
    </location>
</feature>
<dbReference type="RefSeq" id="XP_001876550.1">
    <property type="nucleotide sequence ID" value="XM_001876515.1"/>
</dbReference>
<dbReference type="GeneID" id="6072517"/>
<dbReference type="Proteomes" id="UP000001194">
    <property type="component" value="Unassembled WGS sequence"/>
</dbReference>
<organism evidence="4">
    <name type="scientific">Laccaria bicolor (strain S238N-H82 / ATCC MYA-4686)</name>
    <name type="common">Bicoloured deceiver</name>
    <name type="synonym">Laccaria laccata var. bicolor</name>
    <dbReference type="NCBI Taxonomy" id="486041"/>
    <lineage>
        <taxon>Eukaryota</taxon>
        <taxon>Fungi</taxon>
        <taxon>Dikarya</taxon>
        <taxon>Basidiomycota</taxon>
        <taxon>Agaricomycotina</taxon>
        <taxon>Agaricomycetes</taxon>
        <taxon>Agaricomycetidae</taxon>
        <taxon>Agaricales</taxon>
        <taxon>Agaricineae</taxon>
        <taxon>Hydnangiaceae</taxon>
        <taxon>Laccaria</taxon>
    </lineage>
</organism>
<dbReference type="InParanoid" id="B0CXL9"/>
<evidence type="ECO:0000313" key="3">
    <source>
        <dbReference type="EMBL" id="EDR12286.1"/>
    </source>
</evidence>
<sequence>MKLATLGLLACALFVNAQYISEGWKPGQKVHTITDAASADPTYTPKPVVETQPKQSKPLRLSQLFDINRLLTSDPAVAVFSKFGINITEKIQLAFTNKLWDERIPLITDHNYKDIIVNEQLTEQEEKDRVWMIVISSTSSKQEGVSKFLDEVFDNAYNETQVAEDLPNVRWGRIDYLNVTHITTKWNVWQAPYLVILKDRGQTLRFYRPQHLRLRSDSLREFLAQEGWTATAPWNSIWGPGGEREWLMDHFATVLTKIYNWTVVVPRWILLLLSGTVGSILINLMHKPGKQTAQAIEAQKRSQAQEKQSVEKESGPVSAPATDSEDGTSAHALKRTTAKQRMRPEA</sequence>
<evidence type="ECO:0000256" key="1">
    <source>
        <dbReference type="SAM" id="MobiDB-lite"/>
    </source>
</evidence>
<gene>
    <name evidence="3" type="ORF">LACBIDRAFT_292766</name>
</gene>